<protein>
    <submittedName>
        <fullName evidence="1">Uncharacterized protein</fullName>
    </submittedName>
</protein>
<dbReference type="STRING" id="1469647.BC351_01120"/>
<sequence length="84" mass="10191">MTQEQEYLFKEGQTVRLLKNLDVNVHAILHLLGQKGVVEQRYRNMMHRTNWYNVRFPSGEIEPFEEDELDSRFKKRKPLKEDEL</sequence>
<dbReference type="AlphaFoldDB" id="A0A1V4HSR7"/>
<reference evidence="2" key="1">
    <citation type="submission" date="2016-07" db="EMBL/GenBank/DDBJ databases">
        <authorList>
            <person name="Florea S."/>
            <person name="Webb J.S."/>
            <person name="Jaromczyk J."/>
            <person name="Schardl C.L."/>
        </authorList>
    </citation>
    <scope>NUCLEOTIDE SEQUENCE [LARGE SCALE GENOMIC DNA]</scope>
    <source>
        <strain evidence="2">CY1</strain>
    </source>
</reference>
<proteinExistence type="predicted"/>
<comment type="caution">
    <text evidence="1">The sequence shown here is derived from an EMBL/GenBank/DDBJ whole genome shotgun (WGS) entry which is preliminary data.</text>
</comment>
<gene>
    <name evidence="1" type="ORF">BC351_01120</name>
</gene>
<accession>A0A1V4HSR7</accession>
<keyword evidence="2" id="KW-1185">Reference proteome</keyword>
<evidence type="ECO:0000313" key="1">
    <source>
        <dbReference type="EMBL" id="OPH61872.1"/>
    </source>
</evidence>
<evidence type="ECO:0000313" key="2">
    <source>
        <dbReference type="Proteomes" id="UP000190626"/>
    </source>
</evidence>
<dbReference type="Proteomes" id="UP000190626">
    <property type="component" value="Unassembled WGS sequence"/>
</dbReference>
<name>A0A1V4HSR7_9BACL</name>
<dbReference type="EMBL" id="MBTG01000001">
    <property type="protein sequence ID" value="OPH61872.1"/>
    <property type="molecule type" value="Genomic_DNA"/>
</dbReference>
<dbReference type="RefSeq" id="WP_079408873.1">
    <property type="nucleotide sequence ID" value="NZ_MBTG01000001.1"/>
</dbReference>
<organism evidence="1 2">
    <name type="scientific">Paenibacillus ferrarius</name>
    <dbReference type="NCBI Taxonomy" id="1469647"/>
    <lineage>
        <taxon>Bacteria</taxon>
        <taxon>Bacillati</taxon>
        <taxon>Bacillota</taxon>
        <taxon>Bacilli</taxon>
        <taxon>Bacillales</taxon>
        <taxon>Paenibacillaceae</taxon>
        <taxon>Paenibacillus</taxon>
    </lineage>
</organism>